<evidence type="ECO:0000313" key="4">
    <source>
        <dbReference type="Proteomes" id="UP001501821"/>
    </source>
</evidence>
<dbReference type="Proteomes" id="UP001501821">
    <property type="component" value="Unassembled WGS sequence"/>
</dbReference>
<dbReference type="Pfam" id="PF19777">
    <property type="entry name" value="DUF6263"/>
    <property type="match status" value="1"/>
</dbReference>
<organism evidence="3 4">
    <name type="scientific">Nocardioides panacisoli</name>
    <dbReference type="NCBI Taxonomy" id="627624"/>
    <lineage>
        <taxon>Bacteria</taxon>
        <taxon>Bacillati</taxon>
        <taxon>Actinomycetota</taxon>
        <taxon>Actinomycetes</taxon>
        <taxon>Propionibacteriales</taxon>
        <taxon>Nocardioidaceae</taxon>
        <taxon>Nocardioides</taxon>
    </lineage>
</organism>
<dbReference type="InterPro" id="IPR046230">
    <property type="entry name" value="DUF6263"/>
</dbReference>
<dbReference type="PROSITE" id="PS51257">
    <property type="entry name" value="PROKAR_LIPOPROTEIN"/>
    <property type="match status" value="1"/>
</dbReference>
<proteinExistence type="predicted"/>
<keyword evidence="2" id="KW-0732">Signal</keyword>
<evidence type="ECO:0000256" key="2">
    <source>
        <dbReference type="SAM" id="SignalP"/>
    </source>
</evidence>
<comment type="caution">
    <text evidence="3">The sequence shown here is derived from an EMBL/GenBank/DDBJ whole genome shotgun (WGS) entry which is preliminary data.</text>
</comment>
<feature type="signal peptide" evidence="2">
    <location>
        <begin position="1"/>
        <end position="23"/>
    </location>
</feature>
<gene>
    <name evidence="3" type="ORF">GCM10022242_11730</name>
</gene>
<name>A0ABP7I787_9ACTN</name>
<sequence length="327" mass="32449">MSTRPVRTLAAAAVTALALVALAACNNDDSSSAGDSSSSSSDASSSATSSAATSSSAPTDAGGGSSAGAPQVTVLDAGSDPKEQLLLDVPEGQVETSTLDMRIGTSLGGGASTVKIPLTATYVTTVEDVSDDKITASFEFKDIEAHLPASAGGDAQDQVDQAFKSIEGLSGTIELTPSGAVTSTDFHLPADAPPELSSTIDQLAGQTSQVAVPFPDEPVGQGATWQVETQLGVAGVDTDQTATYTLDSIDGDDYAISVKIDQQIKGTSSGAGVSGTTSISGSYEGTLASFAATSGSLSGGGTSTVTVGGQTLDTKTTIDMDISTDVQ</sequence>
<reference evidence="4" key="1">
    <citation type="journal article" date="2019" name="Int. J. Syst. Evol. Microbiol.">
        <title>The Global Catalogue of Microorganisms (GCM) 10K type strain sequencing project: providing services to taxonomists for standard genome sequencing and annotation.</title>
        <authorList>
            <consortium name="The Broad Institute Genomics Platform"/>
            <consortium name="The Broad Institute Genome Sequencing Center for Infectious Disease"/>
            <person name="Wu L."/>
            <person name="Ma J."/>
        </authorList>
    </citation>
    <scope>NUCLEOTIDE SEQUENCE [LARGE SCALE GENOMIC DNA]</scope>
    <source>
        <strain evidence="4">JCM 16953</strain>
    </source>
</reference>
<evidence type="ECO:0000313" key="3">
    <source>
        <dbReference type="EMBL" id="GAA3810872.1"/>
    </source>
</evidence>
<dbReference type="EMBL" id="BAABAH010000003">
    <property type="protein sequence ID" value="GAA3810872.1"/>
    <property type="molecule type" value="Genomic_DNA"/>
</dbReference>
<evidence type="ECO:0008006" key="5">
    <source>
        <dbReference type="Google" id="ProtNLM"/>
    </source>
</evidence>
<accession>A0ABP7I787</accession>
<dbReference type="RefSeq" id="WP_344773286.1">
    <property type="nucleotide sequence ID" value="NZ_BAABAH010000003.1"/>
</dbReference>
<feature type="region of interest" description="Disordered" evidence="1">
    <location>
        <begin position="28"/>
        <end position="74"/>
    </location>
</feature>
<keyword evidence="4" id="KW-1185">Reference proteome</keyword>
<protein>
    <recommendedName>
        <fullName evidence="5">LppX_LprAFG lipoprotein</fullName>
    </recommendedName>
</protein>
<feature type="compositionally biased region" description="Low complexity" evidence="1">
    <location>
        <begin position="28"/>
        <end position="60"/>
    </location>
</feature>
<evidence type="ECO:0000256" key="1">
    <source>
        <dbReference type="SAM" id="MobiDB-lite"/>
    </source>
</evidence>
<feature type="chain" id="PRO_5047161767" description="LppX_LprAFG lipoprotein" evidence="2">
    <location>
        <begin position="24"/>
        <end position="327"/>
    </location>
</feature>